<reference evidence="2" key="1">
    <citation type="submission" date="2021-02" db="EMBL/GenBank/DDBJ databases">
        <authorList>
            <person name="Dougan E. K."/>
            <person name="Rhodes N."/>
            <person name="Thang M."/>
            <person name="Chan C."/>
        </authorList>
    </citation>
    <scope>NUCLEOTIDE SEQUENCE</scope>
</reference>
<accession>A0A813F1D9</accession>
<dbReference type="AlphaFoldDB" id="A0A813F1D9"/>
<dbReference type="EMBL" id="CAJNNV010015865">
    <property type="protein sequence ID" value="CAE8603915.1"/>
    <property type="molecule type" value="Genomic_DNA"/>
</dbReference>
<evidence type="ECO:0000256" key="1">
    <source>
        <dbReference type="SAM" id="MobiDB-lite"/>
    </source>
</evidence>
<feature type="compositionally biased region" description="Basic and acidic residues" evidence="1">
    <location>
        <begin position="227"/>
        <end position="241"/>
    </location>
</feature>
<sequence length="326" mass="36827">MCAEACRVVLLSPLDIHFSQTRIRPDFQDGRSLEDTQANIQVTDLKAVQEFEDLSESELPGELLLVAPFPSIEVTKWRCKFRDENGAPRLDPDTGLDLYSKEESWFSFDNRRLCCLQRAAVAKWPLQARCEVVEVPHNLARTRELRKFDTRTFGKTVLVGSRDMPDPACWSWRAAVGQPEEPPPDTGVAMQPGVRWRGMRAGAPGSGRGGAEGGPGHQLSGRRLSMKNREERRRWSRKNHEDEEDESSPIKVIWRNVLLFLMVYFGLRLGVSLFRRHQDPPIGAVNATFSNASVPVLLVLKSPTHLSQLERLEVSGADEEVKAWET</sequence>
<dbReference type="OrthoDB" id="408929at2759"/>
<name>A0A813F1D9_POLGL</name>
<keyword evidence="3" id="KW-1185">Reference proteome</keyword>
<feature type="region of interest" description="Disordered" evidence="1">
    <location>
        <begin position="199"/>
        <end position="246"/>
    </location>
</feature>
<proteinExistence type="predicted"/>
<comment type="caution">
    <text evidence="2">The sequence shown here is derived from an EMBL/GenBank/DDBJ whole genome shotgun (WGS) entry which is preliminary data.</text>
</comment>
<evidence type="ECO:0000313" key="2">
    <source>
        <dbReference type="EMBL" id="CAE8603915.1"/>
    </source>
</evidence>
<dbReference type="OMA" id="YSKEESW"/>
<organism evidence="2 3">
    <name type="scientific">Polarella glacialis</name>
    <name type="common">Dinoflagellate</name>
    <dbReference type="NCBI Taxonomy" id="89957"/>
    <lineage>
        <taxon>Eukaryota</taxon>
        <taxon>Sar</taxon>
        <taxon>Alveolata</taxon>
        <taxon>Dinophyceae</taxon>
        <taxon>Suessiales</taxon>
        <taxon>Suessiaceae</taxon>
        <taxon>Polarella</taxon>
    </lineage>
</organism>
<protein>
    <submittedName>
        <fullName evidence="2">Uncharacterized protein</fullName>
    </submittedName>
</protein>
<gene>
    <name evidence="2" type="ORF">PGLA1383_LOCUS22114</name>
</gene>
<dbReference type="Proteomes" id="UP000654075">
    <property type="component" value="Unassembled WGS sequence"/>
</dbReference>
<evidence type="ECO:0000313" key="3">
    <source>
        <dbReference type="Proteomes" id="UP000654075"/>
    </source>
</evidence>
<feature type="compositionally biased region" description="Gly residues" evidence="1">
    <location>
        <begin position="204"/>
        <end position="216"/>
    </location>
</feature>